<evidence type="ECO:0000259" key="1">
    <source>
        <dbReference type="Pfam" id="PF02589"/>
    </source>
</evidence>
<dbReference type="OrthoDB" id="9809147at2"/>
<dbReference type="SUPFAM" id="SSF100950">
    <property type="entry name" value="NagB/RpiA/CoA transferase-like"/>
    <property type="match status" value="1"/>
</dbReference>
<proteinExistence type="predicted"/>
<accession>A0A1T4PFV1</accession>
<organism evidence="2 3">
    <name type="scientific">Cetobacterium ceti</name>
    <dbReference type="NCBI Taxonomy" id="180163"/>
    <lineage>
        <taxon>Bacteria</taxon>
        <taxon>Fusobacteriati</taxon>
        <taxon>Fusobacteriota</taxon>
        <taxon>Fusobacteriia</taxon>
        <taxon>Fusobacteriales</taxon>
        <taxon>Fusobacteriaceae</taxon>
        <taxon>Cetobacterium</taxon>
    </lineage>
</organism>
<dbReference type="STRING" id="180163.SAMN02745174_01888"/>
<evidence type="ECO:0000313" key="3">
    <source>
        <dbReference type="Proteomes" id="UP000191153"/>
    </source>
</evidence>
<dbReference type="PIRSF" id="PIRSF020269">
    <property type="entry name" value="DUF1121"/>
    <property type="match status" value="1"/>
</dbReference>
<reference evidence="2 3" key="1">
    <citation type="submission" date="2017-02" db="EMBL/GenBank/DDBJ databases">
        <authorList>
            <person name="Peterson S.W."/>
        </authorList>
    </citation>
    <scope>NUCLEOTIDE SEQUENCE [LARGE SCALE GENOMIC DNA]</scope>
    <source>
        <strain evidence="2 3">ATCC 700028</strain>
    </source>
</reference>
<dbReference type="InterPro" id="IPR009501">
    <property type="entry name" value="UCP020269"/>
</dbReference>
<dbReference type="InterPro" id="IPR003741">
    <property type="entry name" value="LUD_dom"/>
</dbReference>
<name>A0A1T4PFV1_9FUSO</name>
<dbReference type="PANTHER" id="PTHR36179">
    <property type="entry name" value="LUD_DOM DOMAIN-CONTAINING PROTEIN"/>
    <property type="match status" value="1"/>
</dbReference>
<feature type="domain" description="LUD" evidence="1">
    <location>
        <begin position="16"/>
        <end position="207"/>
    </location>
</feature>
<dbReference type="PANTHER" id="PTHR36179:SF2">
    <property type="entry name" value="LUD DOMAIN-CONTAINING PROTEIN"/>
    <property type="match status" value="1"/>
</dbReference>
<gene>
    <name evidence="2" type="ORF">SAMN02745174_01888</name>
</gene>
<dbReference type="RefSeq" id="WP_078694353.1">
    <property type="nucleotide sequence ID" value="NZ_FUWX01000014.1"/>
</dbReference>
<dbReference type="EMBL" id="FUWX01000014">
    <property type="protein sequence ID" value="SJZ90106.1"/>
    <property type="molecule type" value="Genomic_DNA"/>
</dbReference>
<dbReference type="Proteomes" id="UP000191153">
    <property type="component" value="Unassembled WGS sequence"/>
</dbReference>
<dbReference type="Pfam" id="PF02589">
    <property type="entry name" value="LUD_dom"/>
    <property type="match status" value="1"/>
</dbReference>
<dbReference type="InterPro" id="IPR037171">
    <property type="entry name" value="NagB/RpiA_transferase-like"/>
</dbReference>
<keyword evidence="3" id="KW-1185">Reference proteome</keyword>
<sequence length="213" mass="23843">MENIKKILRKKQAIEIVNILNENGYRGIYADSLEEAKKIILNTIPLKSTIGLGGSVTINELDLIRIFKEGDYNLFDRYNQPDWPSTVQCMREALLADYFITSTNAISKNGELIQVDSGGNRVASLLYGPKNVIVVTGINKVVNTLEDGIERIKTYVAPLNSKRINHKTPCNLSGQCENCTTKQRICNYTSIIKNGERMGNRITVIVISEKVGY</sequence>
<dbReference type="AlphaFoldDB" id="A0A1T4PFV1"/>
<evidence type="ECO:0000313" key="2">
    <source>
        <dbReference type="EMBL" id="SJZ90106.1"/>
    </source>
</evidence>
<protein>
    <submittedName>
        <fullName evidence="2">Uncharacterized ACR, YkgG family COG1556</fullName>
    </submittedName>
</protein>